<dbReference type="GO" id="GO:0019239">
    <property type="term" value="F:deaminase activity"/>
    <property type="evidence" value="ECO:0007669"/>
    <property type="project" value="TreeGrafter"/>
</dbReference>
<keyword evidence="2" id="KW-0732">Signal</keyword>
<comment type="similarity">
    <text evidence="1">Belongs to the RutC family.</text>
</comment>
<dbReference type="FunFam" id="3.30.1330.40:FF:000001">
    <property type="entry name" value="L-PSP family endoribonuclease"/>
    <property type="match status" value="1"/>
</dbReference>
<dbReference type="InterPro" id="IPR006175">
    <property type="entry name" value="YjgF/YER057c/UK114"/>
</dbReference>
<dbReference type="InterPro" id="IPR035959">
    <property type="entry name" value="RutC-like_sf"/>
</dbReference>
<dbReference type="SUPFAM" id="SSF55298">
    <property type="entry name" value="YjgF-like"/>
    <property type="match status" value="1"/>
</dbReference>
<organism evidence="3 4">
    <name type="scientific">Chromatocurvus halotolerans</name>
    <dbReference type="NCBI Taxonomy" id="1132028"/>
    <lineage>
        <taxon>Bacteria</taxon>
        <taxon>Pseudomonadati</taxon>
        <taxon>Pseudomonadota</taxon>
        <taxon>Gammaproteobacteria</taxon>
        <taxon>Cellvibrionales</taxon>
        <taxon>Halieaceae</taxon>
        <taxon>Chromatocurvus</taxon>
    </lineage>
</organism>
<comment type="caution">
    <text evidence="3">The sequence shown here is derived from an EMBL/GenBank/DDBJ whole genome shotgun (WGS) entry which is preliminary data.</text>
</comment>
<dbReference type="Proteomes" id="UP000294980">
    <property type="component" value="Unassembled WGS sequence"/>
</dbReference>
<sequence length="160" mass="16823">MFVTLHGKTLRSVTAAACLAVMAAGPLRADVEFLNASGIMPDGVPFSEAVRVGNTYYLSGQVGVIPGKLALVSGGMENEARQTLENIGTVLARYGLGFDNVVKCTVMLADMSEWGAFNDIYRTYFTPPYPARSALGANGLALDARVEVECIAAADQSPAS</sequence>
<gene>
    <name evidence="3" type="ORF">EV688_109146</name>
</gene>
<dbReference type="Gene3D" id="3.30.1330.40">
    <property type="entry name" value="RutC-like"/>
    <property type="match status" value="1"/>
</dbReference>
<name>A0A4R2KRM9_9GAMM</name>
<feature type="signal peptide" evidence="2">
    <location>
        <begin position="1"/>
        <end position="29"/>
    </location>
</feature>
<keyword evidence="4" id="KW-1185">Reference proteome</keyword>
<dbReference type="EMBL" id="SLWX01000009">
    <property type="protein sequence ID" value="TCO75422.1"/>
    <property type="molecule type" value="Genomic_DNA"/>
</dbReference>
<dbReference type="PANTHER" id="PTHR11803:SF39">
    <property type="entry name" value="2-IMINOBUTANOATE_2-IMINOPROPANOATE DEAMINASE"/>
    <property type="match status" value="1"/>
</dbReference>
<proteinExistence type="inferred from homology"/>
<evidence type="ECO:0000313" key="3">
    <source>
        <dbReference type="EMBL" id="TCO75422.1"/>
    </source>
</evidence>
<accession>A0A4R2KRM9</accession>
<evidence type="ECO:0000256" key="1">
    <source>
        <dbReference type="ARBA" id="ARBA00010552"/>
    </source>
</evidence>
<dbReference type="CDD" id="cd00448">
    <property type="entry name" value="YjgF_YER057c_UK114_family"/>
    <property type="match status" value="1"/>
</dbReference>
<dbReference type="GO" id="GO:0005829">
    <property type="term" value="C:cytosol"/>
    <property type="evidence" value="ECO:0007669"/>
    <property type="project" value="TreeGrafter"/>
</dbReference>
<reference evidence="3 4" key="1">
    <citation type="submission" date="2019-03" db="EMBL/GenBank/DDBJ databases">
        <title>Genomic Encyclopedia of Type Strains, Phase IV (KMG-IV): sequencing the most valuable type-strain genomes for metagenomic binning, comparative biology and taxonomic classification.</title>
        <authorList>
            <person name="Goeker M."/>
        </authorList>
    </citation>
    <scope>NUCLEOTIDE SEQUENCE [LARGE SCALE GENOMIC DNA]</scope>
    <source>
        <strain evidence="3 4">DSM 23344</strain>
    </source>
</reference>
<evidence type="ECO:0000256" key="2">
    <source>
        <dbReference type="SAM" id="SignalP"/>
    </source>
</evidence>
<dbReference type="Pfam" id="PF01042">
    <property type="entry name" value="Ribonuc_L-PSP"/>
    <property type="match status" value="1"/>
</dbReference>
<feature type="chain" id="PRO_5020485945" evidence="2">
    <location>
        <begin position="30"/>
        <end position="160"/>
    </location>
</feature>
<dbReference type="PANTHER" id="PTHR11803">
    <property type="entry name" value="2-IMINOBUTANOATE/2-IMINOPROPANOATE DEAMINASE RIDA"/>
    <property type="match status" value="1"/>
</dbReference>
<protein>
    <submittedName>
        <fullName evidence="3">Reactive intermediate/imine deaminase</fullName>
    </submittedName>
</protein>
<dbReference type="AlphaFoldDB" id="A0A4R2KRM9"/>
<dbReference type="RefSeq" id="WP_240624371.1">
    <property type="nucleotide sequence ID" value="NZ_QQSW01000011.1"/>
</dbReference>
<evidence type="ECO:0000313" key="4">
    <source>
        <dbReference type="Proteomes" id="UP000294980"/>
    </source>
</evidence>